<evidence type="ECO:0000259" key="1">
    <source>
        <dbReference type="PROSITE" id="PS51819"/>
    </source>
</evidence>
<accession>A0A5E4ZAE1</accession>
<name>A0A5E4ZAE1_9BURK</name>
<sequence length="175" mass="18913">MTKALFGPIDQIGYLVDDLEESIGRWLKHMGVGPWTVFRNVSLEGRYRGQPGTVTMDVALAYQGDIQIELIKVTNDAPSPYRDATGKPILGAHHVAWVVDDLDAAVARVTANGMTVAFEASNPATRVAYLESVGEPGVLFEFIQGAGMRDMIREGIAATRVWDGANPVQTINIAA</sequence>
<organism evidence="2 3">
    <name type="scientific">Pandoraea terrae</name>
    <dbReference type="NCBI Taxonomy" id="1537710"/>
    <lineage>
        <taxon>Bacteria</taxon>
        <taxon>Pseudomonadati</taxon>
        <taxon>Pseudomonadota</taxon>
        <taxon>Betaproteobacteria</taxon>
        <taxon>Burkholderiales</taxon>
        <taxon>Burkholderiaceae</taxon>
        <taxon>Pandoraea</taxon>
    </lineage>
</organism>
<evidence type="ECO:0000313" key="2">
    <source>
        <dbReference type="EMBL" id="VVE58321.1"/>
    </source>
</evidence>
<dbReference type="PROSITE" id="PS51819">
    <property type="entry name" value="VOC"/>
    <property type="match status" value="1"/>
</dbReference>
<protein>
    <submittedName>
        <fullName evidence="2">Glyoxalase</fullName>
    </submittedName>
</protein>
<dbReference type="Proteomes" id="UP000414233">
    <property type="component" value="Unassembled WGS sequence"/>
</dbReference>
<dbReference type="Pfam" id="PF13669">
    <property type="entry name" value="Glyoxalase_4"/>
    <property type="match status" value="1"/>
</dbReference>
<dbReference type="AlphaFoldDB" id="A0A5E4ZAE1"/>
<dbReference type="InterPro" id="IPR037523">
    <property type="entry name" value="VOC_core"/>
</dbReference>
<feature type="domain" description="VOC" evidence="1">
    <location>
        <begin position="8"/>
        <end position="145"/>
    </location>
</feature>
<keyword evidence="3" id="KW-1185">Reference proteome</keyword>
<reference evidence="2 3" key="1">
    <citation type="submission" date="2019-08" db="EMBL/GenBank/DDBJ databases">
        <authorList>
            <person name="Peeters C."/>
        </authorList>
    </citation>
    <scope>NUCLEOTIDE SEQUENCE [LARGE SCALE GENOMIC DNA]</scope>
    <source>
        <strain evidence="2 3">LMG 30175</strain>
    </source>
</reference>
<dbReference type="InterPro" id="IPR029068">
    <property type="entry name" value="Glyas_Bleomycin-R_OHBP_Dase"/>
</dbReference>
<gene>
    <name evidence="2" type="ORF">PTE30175_05221</name>
</gene>
<dbReference type="EMBL" id="CABPRZ010000036">
    <property type="protein sequence ID" value="VVE58321.1"/>
    <property type="molecule type" value="Genomic_DNA"/>
</dbReference>
<evidence type="ECO:0000313" key="3">
    <source>
        <dbReference type="Proteomes" id="UP000414233"/>
    </source>
</evidence>
<proteinExistence type="predicted"/>
<dbReference type="SUPFAM" id="SSF54593">
    <property type="entry name" value="Glyoxalase/Bleomycin resistance protein/Dihydroxybiphenyl dioxygenase"/>
    <property type="match status" value="1"/>
</dbReference>
<dbReference type="Gene3D" id="3.10.180.10">
    <property type="entry name" value="2,3-Dihydroxybiphenyl 1,2-Dioxygenase, domain 1"/>
    <property type="match status" value="1"/>
</dbReference>
<dbReference type="OrthoDB" id="9792173at2"/>